<dbReference type="Proteomes" id="UP001454036">
    <property type="component" value="Unassembled WGS sequence"/>
</dbReference>
<sequence>MDNNQQNEAEIENQNNQQIENQNQNNQQNANNLVVRADDPLYLNNADSSSAILVSDLLTKQNYTAWSRSMIIALAARDKLSFVNGEIPEPAPNHQTYRRGYVFTEYAYELWNEIKDSFGKSNGPRVYELRRIIYSAKQGSDFVVVYYNKLKRLWDEFRCIKPDPLKGDDNEEKKFEKIDKSHLRCDHCGKRGDVKDGCFKLKGYPEWWPYSNDVDNKGKGKLMANNVMMKEDVMLEEDLGTDNPLDLKEDVVGSSNI</sequence>
<evidence type="ECO:0000313" key="3">
    <source>
        <dbReference type="EMBL" id="GAA0144919.1"/>
    </source>
</evidence>
<dbReference type="InterPro" id="IPR029472">
    <property type="entry name" value="Copia-like_N"/>
</dbReference>
<reference evidence="3 4" key="1">
    <citation type="submission" date="2024-01" db="EMBL/GenBank/DDBJ databases">
        <title>The complete chloroplast genome sequence of Lithospermum erythrorhizon: insights into the phylogenetic relationship among Boraginaceae species and the maternal lineages of purple gromwells.</title>
        <authorList>
            <person name="Okada T."/>
            <person name="Watanabe K."/>
        </authorList>
    </citation>
    <scope>NUCLEOTIDE SEQUENCE [LARGE SCALE GENOMIC DNA]</scope>
</reference>
<keyword evidence="4" id="KW-1185">Reference proteome</keyword>
<feature type="coiled-coil region" evidence="1">
    <location>
        <begin position="1"/>
        <end position="36"/>
    </location>
</feature>
<proteinExistence type="predicted"/>
<dbReference type="AlphaFoldDB" id="A0AAV3P0E5"/>
<dbReference type="PANTHER" id="PTHR37610">
    <property type="entry name" value="CCHC-TYPE DOMAIN-CONTAINING PROTEIN"/>
    <property type="match status" value="1"/>
</dbReference>
<evidence type="ECO:0000313" key="4">
    <source>
        <dbReference type="Proteomes" id="UP001454036"/>
    </source>
</evidence>
<name>A0AAV3P0E5_LITER</name>
<evidence type="ECO:0000259" key="2">
    <source>
        <dbReference type="Pfam" id="PF14244"/>
    </source>
</evidence>
<dbReference type="PANTHER" id="PTHR37610:SF40">
    <property type="entry name" value="OS01G0909600 PROTEIN"/>
    <property type="match status" value="1"/>
</dbReference>
<protein>
    <recommendedName>
        <fullName evidence="2">Retrotransposon Copia-like N-terminal domain-containing protein</fullName>
    </recommendedName>
</protein>
<feature type="domain" description="Retrotransposon Copia-like N-terminal" evidence="2">
    <location>
        <begin position="45"/>
        <end position="91"/>
    </location>
</feature>
<gene>
    <name evidence="3" type="ORF">LIER_05238</name>
</gene>
<evidence type="ECO:0000256" key="1">
    <source>
        <dbReference type="SAM" id="Coils"/>
    </source>
</evidence>
<comment type="caution">
    <text evidence="3">The sequence shown here is derived from an EMBL/GenBank/DDBJ whole genome shotgun (WGS) entry which is preliminary data.</text>
</comment>
<organism evidence="3 4">
    <name type="scientific">Lithospermum erythrorhizon</name>
    <name type="common">Purple gromwell</name>
    <name type="synonym">Lithospermum officinale var. erythrorhizon</name>
    <dbReference type="NCBI Taxonomy" id="34254"/>
    <lineage>
        <taxon>Eukaryota</taxon>
        <taxon>Viridiplantae</taxon>
        <taxon>Streptophyta</taxon>
        <taxon>Embryophyta</taxon>
        <taxon>Tracheophyta</taxon>
        <taxon>Spermatophyta</taxon>
        <taxon>Magnoliopsida</taxon>
        <taxon>eudicotyledons</taxon>
        <taxon>Gunneridae</taxon>
        <taxon>Pentapetalae</taxon>
        <taxon>asterids</taxon>
        <taxon>lamiids</taxon>
        <taxon>Boraginales</taxon>
        <taxon>Boraginaceae</taxon>
        <taxon>Boraginoideae</taxon>
        <taxon>Lithospermeae</taxon>
        <taxon>Lithospermum</taxon>
    </lineage>
</organism>
<dbReference type="Pfam" id="PF14244">
    <property type="entry name" value="Retrotran_gag_3"/>
    <property type="match status" value="1"/>
</dbReference>
<keyword evidence="1" id="KW-0175">Coiled coil</keyword>
<dbReference type="EMBL" id="BAABME010000715">
    <property type="protein sequence ID" value="GAA0144919.1"/>
    <property type="molecule type" value="Genomic_DNA"/>
</dbReference>
<accession>A0AAV3P0E5</accession>